<protein>
    <submittedName>
        <fullName evidence="1">Uncharacterized protein</fullName>
    </submittedName>
</protein>
<gene>
    <name evidence="1" type="ORF">TsocGM_06500</name>
</gene>
<name>A0A432MNB9_9BACT</name>
<reference evidence="1 2" key="2">
    <citation type="submission" date="2019-01" db="EMBL/GenBank/DDBJ databases">
        <title>Tautonia sociabilis, a novel thermotolerant planctomycete of Isosphaeraceae family, isolated from a 4000 m deep subterranean habitat.</title>
        <authorList>
            <person name="Kovaleva O.L."/>
            <person name="Elcheninov A.G."/>
            <person name="Van Heerden E."/>
            <person name="Toshchakov S.V."/>
            <person name="Novikov A."/>
            <person name="Bonch-Osmolovskaya E.A."/>
            <person name="Kublanov I.V."/>
        </authorList>
    </citation>
    <scope>NUCLEOTIDE SEQUENCE [LARGE SCALE GENOMIC DNA]</scope>
    <source>
        <strain evidence="1 2">GM2012</strain>
    </source>
</reference>
<comment type="caution">
    <text evidence="1">The sequence shown here is derived from an EMBL/GenBank/DDBJ whole genome shotgun (WGS) entry which is preliminary data.</text>
</comment>
<organism evidence="1 2">
    <name type="scientific">Tautonia sociabilis</name>
    <dbReference type="NCBI Taxonomy" id="2080755"/>
    <lineage>
        <taxon>Bacteria</taxon>
        <taxon>Pseudomonadati</taxon>
        <taxon>Planctomycetota</taxon>
        <taxon>Planctomycetia</taxon>
        <taxon>Isosphaerales</taxon>
        <taxon>Isosphaeraceae</taxon>
        <taxon>Tautonia</taxon>
    </lineage>
</organism>
<keyword evidence="2" id="KW-1185">Reference proteome</keyword>
<dbReference type="OrthoDB" id="256810at2"/>
<evidence type="ECO:0000313" key="2">
    <source>
        <dbReference type="Proteomes" id="UP000280296"/>
    </source>
</evidence>
<dbReference type="AlphaFoldDB" id="A0A432MNB9"/>
<sequence>MNWRLRDLVRAGAAAGLLFATLGQESRAQEPAELPPGAAMLGETIDILRAQRAGDLAVEARGAGSDTVELRLRNTSAKRLHVILPPGLVASAASGQFQSMGLGTPGNQPEAFGRFDTPGEALAPGFRSVPVSGGSTAASVTVPAGQEVAVRMPAVCLNYGLPDPNPTNRFVLMDISEYSSDARVQKALRSLATYGTGRRVAQVVMWHTCNGLSVAQVERLAPKLANRWELALADRFIEALDASSGTDLVDPAYLTAGRVFVRVQGEGDLAAEANRLAEAIDGSMVFGLPARVVLGADEPVASGPALYLVVSLSSQTDSQTTGRIAVHGLGRDRSWTNGGLAKLVIDAPASSIDGGMLTSAIDRAVATQFVKVRRSAQVEGGTKLVVENGLPMTLAGLTLDASAEGGAMVPFEAIGIGPLRSAEVVVPAAGARAASLELNGL</sequence>
<dbReference type="Proteomes" id="UP000280296">
    <property type="component" value="Unassembled WGS sequence"/>
</dbReference>
<reference evidence="1 2" key="1">
    <citation type="submission" date="2018-12" db="EMBL/GenBank/DDBJ databases">
        <authorList>
            <person name="Toschakov S.V."/>
        </authorList>
    </citation>
    <scope>NUCLEOTIDE SEQUENCE [LARGE SCALE GENOMIC DNA]</scope>
    <source>
        <strain evidence="1 2">GM2012</strain>
    </source>
</reference>
<dbReference type="EMBL" id="RYZH01000009">
    <property type="protein sequence ID" value="RUL88568.1"/>
    <property type="molecule type" value="Genomic_DNA"/>
</dbReference>
<proteinExistence type="predicted"/>
<dbReference type="RefSeq" id="WP_126724494.1">
    <property type="nucleotide sequence ID" value="NZ_RYZH01000009.1"/>
</dbReference>
<evidence type="ECO:0000313" key="1">
    <source>
        <dbReference type="EMBL" id="RUL88568.1"/>
    </source>
</evidence>
<accession>A0A432MNB9</accession>